<dbReference type="InterPro" id="IPR023296">
    <property type="entry name" value="Glyco_hydro_beta-prop_sf"/>
</dbReference>
<proteinExistence type="inferred from homology"/>
<dbReference type="Proteomes" id="UP001238163">
    <property type="component" value="Unassembled WGS sequence"/>
</dbReference>
<dbReference type="SUPFAM" id="SSF75005">
    <property type="entry name" value="Arabinanase/levansucrase/invertase"/>
    <property type="match status" value="1"/>
</dbReference>
<dbReference type="Gene3D" id="2.115.10.20">
    <property type="entry name" value="Glycosyl hydrolase domain, family 43"/>
    <property type="match status" value="1"/>
</dbReference>
<dbReference type="GO" id="GO:0004553">
    <property type="term" value="F:hydrolase activity, hydrolyzing O-glycosyl compounds"/>
    <property type="evidence" value="ECO:0007669"/>
    <property type="project" value="InterPro"/>
</dbReference>
<dbReference type="EMBL" id="JAUSVL010000001">
    <property type="protein sequence ID" value="MDQ0291616.1"/>
    <property type="molecule type" value="Genomic_DNA"/>
</dbReference>
<dbReference type="CDD" id="cd18825">
    <property type="entry name" value="GH43_CtGH43-like"/>
    <property type="match status" value="1"/>
</dbReference>
<evidence type="ECO:0008006" key="7">
    <source>
        <dbReference type="Google" id="ProtNLM"/>
    </source>
</evidence>
<reference evidence="5" key="1">
    <citation type="submission" date="2023-07" db="EMBL/GenBank/DDBJ databases">
        <title>Genomic Encyclopedia of Type Strains, Phase IV (KMG-IV): sequencing the most valuable type-strain genomes for metagenomic binning, comparative biology and taxonomic classification.</title>
        <authorList>
            <person name="Goeker M."/>
        </authorList>
    </citation>
    <scope>NUCLEOTIDE SEQUENCE</scope>
    <source>
        <strain evidence="5">DSM 24202</strain>
    </source>
</reference>
<dbReference type="AlphaFoldDB" id="A0AAE3VJS7"/>
<accession>A0AAE3VJS7</accession>
<keyword evidence="3 4" id="KW-0326">Glycosidase</keyword>
<keyword evidence="6" id="KW-1185">Reference proteome</keyword>
<evidence type="ECO:0000256" key="3">
    <source>
        <dbReference type="ARBA" id="ARBA00023295"/>
    </source>
</evidence>
<dbReference type="PANTHER" id="PTHR22925:SF3">
    <property type="entry name" value="GLYCOSYL HYDROLASE FAMILY PROTEIN 43"/>
    <property type="match status" value="1"/>
</dbReference>
<evidence type="ECO:0000313" key="6">
    <source>
        <dbReference type="Proteomes" id="UP001238163"/>
    </source>
</evidence>
<evidence type="ECO:0000256" key="1">
    <source>
        <dbReference type="ARBA" id="ARBA00009865"/>
    </source>
</evidence>
<comment type="similarity">
    <text evidence="1 4">Belongs to the glycosyl hydrolase 43 family.</text>
</comment>
<evidence type="ECO:0000256" key="4">
    <source>
        <dbReference type="RuleBase" id="RU361187"/>
    </source>
</evidence>
<evidence type="ECO:0000256" key="2">
    <source>
        <dbReference type="ARBA" id="ARBA00022801"/>
    </source>
</evidence>
<dbReference type="RefSeq" id="WP_307264665.1">
    <property type="nucleotide sequence ID" value="NZ_JAUSVL010000001.1"/>
</dbReference>
<dbReference type="PANTHER" id="PTHR22925">
    <property type="entry name" value="GLYCOSYL HYDROLASE 43 FAMILY MEMBER"/>
    <property type="match status" value="1"/>
</dbReference>
<organism evidence="5 6">
    <name type="scientific">Oligosphaera ethanolica</name>
    <dbReference type="NCBI Taxonomy" id="760260"/>
    <lineage>
        <taxon>Bacteria</taxon>
        <taxon>Pseudomonadati</taxon>
        <taxon>Lentisphaerota</taxon>
        <taxon>Oligosphaeria</taxon>
        <taxon>Oligosphaerales</taxon>
        <taxon>Oligosphaeraceae</taxon>
        <taxon>Oligosphaera</taxon>
    </lineage>
</organism>
<sequence>MRTSFIPGELWPDDHGVHINAHGGGILQHNGSYYWYGEHKIEGTAGNSAQVGVHVYVSDDLYNWRDGGIALDIRDNRVPELPTGCVLERPKVLRSRTTGQFVMHFHFESDKRYDDAAIGFAVADHPLGPFVFHHVQRPVPGHWPVNTPPELKDSESIKQAKEIYAQGGKAIRAHANDANLLGACIERGQESRDMGVFVDDDGTAYQVYSSEMNSTTHIAELTPDLLGYTGRFCRIFVKRFMEAPCIFKRHGKYYFIGSGCTGWKPNAARSAVAESLFGPWEELGNPACDEDGDTTYRSQSTFVLPLANDQYIFMADRWTPENAIDGRYLWLPIQFADDRPLIHAPAEWRLKL</sequence>
<dbReference type="Pfam" id="PF04616">
    <property type="entry name" value="Glyco_hydro_43"/>
    <property type="match status" value="1"/>
</dbReference>
<keyword evidence="2 4" id="KW-0378">Hydrolase</keyword>
<evidence type="ECO:0000313" key="5">
    <source>
        <dbReference type="EMBL" id="MDQ0291616.1"/>
    </source>
</evidence>
<name>A0AAE3VJS7_9BACT</name>
<comment type="caution">
    <text evidence="5">The sequence shown here is derived from an EMBL/GenBank/DDBJ whole genome shotgun (WGS) entry which is preliminary data.</text>
</comment>
<protein>
    <recommendedName>
        <fullName evidence="7">Beta-glucanase</fullName>
    </recommendedName>
</protein>
<dbReference type="GO" id="GO:0005975">
    <property type="term" value="P:carbohydrate metabolic process"/>
    <property type="evidence" value="ECO:0007669"/>
    <property type="project" value="InterPro"/>
</dbReference>
<gene>
    <name evidence="5" type="ORF">J3R75_003723</name>
</gene>
<dbReference type="InterPro" id="IPR006710">
    <property type="entry name" value="Glyco_hydro_43"/>
</dbReference>